<comment type="similarity">
    <text evidence="3">Belongs to the cytochrome P450 family.</text>
</comment>
<evidence type="ECO:0000256" key="7">
    <source>
        <dbReference type="ARBA" id="ARBA00023004"/>
    </source>
</evidence>
<dbReference type="GO" id="GO:0004497">
    <property type="term" value="F:monooxygenase activity"/>
    <property type="evidence" value="ECO:0007669"/>
    <property type="project" value="UniProtKB-KW"/>
</dbReference>
<dbReference type="AlphaFoldDB" id="A0A4Q2DQT7"/>
<evidence type="ECO:0000256" key="4">
    <source>
        <dbReference type="ARBA" id="ARBA00022617"/>
    </source>
</evidence>
<dbReference type="Gene3D" id="1.10.630.10">
    <property type="entry name" value="Cytochrome P450"/>
    <property type="match status" value="2"/>
</dbReference>
<reference evidence="9 10" key="1">
    <citation type="submission" date="2019-01" db="EMBL/GenBank/DDBJ databases">
        <title>Draft genome sequence of Psathyrella aberdarensis IHI B618.</title>
        <authorList>
            <person name="Buettner E."/>
            <person name="Kellner H."/>
        </authorList>
    </citation>
    <scope>NUCLEOTIDE SEQUENCE [LARGE SCALE GENOMIC DNA]</scope>
    <source>
        <strain evidence="9 10">IHI B618</strain>
    </source>
</reference>
<dbReference type="OrthoDB" id="6692864at2759"/>
<dbReference type="SUPFAM" id="SSF48264">
    <property type="entry name" value="Cytochrome P450"/>
    <property type="match status" value="1"/>
</dbReference>
<evidence type="ECO:0000256" key="6">
    <source>
        <dbReference type="ARBA" id="ARBA00023002"/>
    </source>
</evidence>
<dbReference type="GO" id="GO:0020037">
    <property type="term" value="F:heme binding"/>
    <property type="evidence" value="ECO:0007669"/>
    <property type="project" value="InterPro"/>
</dbReference>
<proteinExistence type="inferred from homology"/>
<sequence length="429" mass="48562">MLHILSAVAVYVFFKEREPVDLPTILALLVAVPSASITLKNYLNLVNPPPFGTSCLQSFFAFYLVLLSCMMAYRLSSFHPLYKYPGPLLCKVTKLWITWLAYRGKLHLYYKSLHDVYGPIVRIVHARLRRRWNEAFSTKPLKDYQDILVERAQQLCDHLEDLCLRAPGDVATFDLAKWISLFSFDFMGDIAFGGGFELMRDQDAQGIWQRMEKGLTHQSIIQHALWVGVAFQSIPFFSAGMRQFARFAMEQAKRRISTDVKRKDLFYHLYEATADPSNPSSYEAQLSAAVTDSTLIIIAERWLNANSSNTGTNTSSSSSSTSEGDQKFKTDREAFIPFSYGPANCAGKPLALLEVRYVIALLVTRFEFFLPVQASEEEMGIPVDSKKLACQWEDALEDRFVFTKGPLRVSVRSRTNNQGGTGTRTAEED</sequence>
<gene>
    <name evidence="9" type="ORF">EST38_g3314</name>
</gene>
<comment type="pathway">
    <text evidence="2">Secondary metabolite biosynthesis.</text>
</comment>
<dbReference type="Pfam" id="PF00067">
    <property type="entry name" value="p450"/>
    <property type="match status" value="2"/>
</dbReference>
<keyword evidence="6" id="KW-0560">Oxidoreductase</keyword>
<keyword evidence="8" id="KW-0503">Monooxygenase</keyword>
<evidence type="ECO:0000313" key="9">
    <source>
        <dbReference type="EMBL" id="RXW22529.1"/>
    </source>
</evidence>
<dbReference type="GO" id="GO:0016705">
    <property type="term" value="F:oxidoreductase activity, acting on paired donors, with incorporation or reduction of molecular oxygen"/>
    <property type="evidence" value="ECO:0007669"/>
    <property type="project" value="InterPro"/>
</dbReference>
<organism evidence="9 10">
    <name type="scientific">Candolleomyces aberdarensis</name>
    <dbReference type="NCBI Taxonomy" id="2316362"/>
    <lineage>
        <taxon>Eukaryota</taxon>
        <taxon>Fungi</taxon>
        <taxon>Dikarya</taxon>
        <taxon>Basidiomycota</taxon>
        <taxon>Agaricomycotina</taxon>
        <taxon>Agaricomycetes</taxon>
        <taxon>Agaricomycetidae</taxon>
        <taxon>Agaricales</taxon>
        <taxon>Agaricineae</taxon>
        <taxon>Psathyrellaceae</taxon>
        <taxon>Candolleomyces</taxon>
    </lineage>
</organism>
<comment type="cofactor">
    <cofactor evidence="1">
        <name>heme</name>
        <dbReference type="ChEBI" id="CHEBI:30413"/>
    </cofactor>
</comment>
<evidence type="ECO:0000313" key="10">
    <source>
        <dbReference type="Proteomes" id="UP000290288"/>
    </source>
</evidence>
<keyword evidence="5" id="KW-0479">Metal-binding</keyword>
<evidence type="ECO:0000256" key="1">
    <source>
        <dbReference type="ARBA" id="ARBA00001971"/>
    </source>
</evidence>
<protein>
    <recommendedName>
        <fullName evidence="11">Cytochrome P450</fullName>
    </recommendedName>
</protein>
<dbReference type="InterPro" id="IPR001128">
    <property type="entry name" value="Cyt_P450"/>
</dbReference>
<evidence type="ECO:0000256" key="3">
    <source>
        <dbReference type="ARBA" id="ARBA00010617"/>
    </source>
</evidence>
<dbReference type="PANTHER" id="PTHR24305:SF237">
    <property type="entry name" value="CYTOCHROME P450 MONOOXYGENASE ATNE-RELATED"/>
    <property type="match status" value="1"/>
</dbReference>
<keyword evidence="7" id="KW-0408">Iron</keyword>
<evidence type="ECO:0000256" key="8">
    <source>
        <dbReference type="ARBA" id="ARBA00023033"/>
    </source>
</evidence>
<dbReference type="STRING" id="2316362.A0A4Q2DQT7"/>
<dbReference type="Proteomes" id="UP000290288">
    <property type="component" value="Unassembled WGS sequence"/>
</dbReference>
<dbReference type="PANTHER" id="PTHR24305">
    <property type="entry name" value="CYTOCHROME P450"/>
    <property type="match status" value="1"/>
</dbReference>
<evidence type="ECO:0000256" key="5">
    <source>
        <dbReference type="ARBA" id="ARBA00022723"/>
    </source>
</evidence>
<keyword evidence="10" id="KW-1185">Reference proteome</keyword>
<dbReference type="EMBL" id="SDEE01000068">
    <property type="protein sequence ID" value="RXW22529.1"/>
    <property type="molecule type" value="Genomic_DNA"/>
</dbReference>
<comment type="caution">
    <text evidence="9">The sequence shown here is derived from an EMBL/GenBank/DDBJ whole genome shotgun (WGS) entry which is preliminary data.</text>
</comment>
<evidence type="ECO:0000256" key="2">
    <source>
        <dbReference type="ARBA" id="ARBA00005179"/>
    </source>
</evidence>
<keyword evidence="4" id="KW-0349">Heme</keyword>
<evidence type="ECO:0008006" key="11">
    <source>
        <dbReference type="Google" id="ProtNLM"/>
    </source>
</evidence>
<dbReference type="InterPro" id="IPR050121">
    <property type="entry name" value="Cytochrome_P450_monoxygenase"/>
</dbReference>
<dbReference type="InterPro" id="IPR036396">
    <property type="entry name" value="Cyt_P450_sf"/>
</dbReference>
<name>A0A4Q2DQT7_9AGAR</name>
<dbReference type="GO" id="GO:0005506">
    <property type="term" value="F:iron ion binding"/>
    <property type="evidence" value="ECO:0007669"/>
    <property type="project" value="InterPro"/>
</dbReference>
<accession>A0A4Q2DQT7</accession>